<dbReference type="SUPFAM" id="SSF52540">
    <property type="entry name" value="P-loop containing nucleoside triphosphate hydrolases"/>
    <property type="match status" value="1"/>
</dbReference>
<sequence>MYVLKDKEIVFVFTGPTGAGRKTIAEMAGATIHMKQVLSYTTREPRPNEAEGRDYHFVDPDAFAAAERNGEFVEVVDIDGVRYGVKHADIEAALRQYGCIYLVLNRYGAEILKDAYGDKVKRFFIYASPDTIVERLKNRGDSEDRIRRYLSHYEEELAYKSECEHAYENIDSSHTIYDVAKTLESYLQRGLLDLD</sequence>
<dbReference type="RefSeq" id="WP_110842443.1">
    <property type="nucleotide sequence ID" value="NZ_QJVJ01000011.1"/>
</dbReference>
<dbReference type="SMART" id="SM00072">
    <property type="entry name" value="GuKc"/>
    <property type="match status" value="1"/>
</dbReference>
<proteinExistence type="inferred from homology"/>
<dbReference type="OrthoDB" id="1033810at2"/>
<comment type="function">
    <text evidence="1">Essential for recycling GMP and indirectly, cGMP.</text>
</comment>
<dbReference type="InterPro" id="IPR008144">
    <property type="entry name" value="Guanylate_kin-like_dom"/>
</dbReference>
<evidence type="ECO:0000256" key="4">
    <source>
        <dbReference type="ARBA" id="ARBA00022777"/>
    </source>
</evidence>
<reference evidence="7 8" key="1">
    <citation type="submission" date="2018-05" db="EMBL/GenBank/DDBJ databases">
        <title>Paenibacillus flagellatus sp. nov., isolated from selenium mineral soil.</title>
        <authorList>
            <person name="Dai X."/>
        </authorList>
    </citation>
    <scope>NUCLEOTIDE SEQUENCE [LARGE SCALE GENOMIC DNA]</scope>
    <source>
        <strain evidence="7 8">DXL2</strain>
    </source>
</reference>
<dbReference type="EMBL" id="QJVJ01000011">
    <property type="protein sequence ID" value="PYI51817.1"/>
    <property type="molecule type" value="Genomic_DNA"/>
</dbReference>
<comment type="catalytic activity">
    <reaction evidence="5">
        <text>GMP + ATP = GDP + ADP</text>
        <dbReference type="Rhea" id="RHEA:20780"/>
        <dbReference type="ChEBI" id="CHEBI:30616"/>
        <dbReference type="ChEBI" id="CHEBI:58115"/>
        <dbReference type="ChEBI" id="CHEBI:58189"/>
        <dbReference type="ChEBI" id="CHEBI:456216"/>
        <dbReference type="EC" id="2.7.4.8"/>
    </reaction>
</comment>
<dbReference type="PANTHER" id="PTHR23117:SF13">
    <property type="entry name" value="GUANYLATE KINASE"/>
    <property type="match status" value="1"/>
</dbReference>
<keyword evidence="8" id="KW-1185">Reference proteome</keyword>
<feature type="domain" description="Guanylate kinase-like" evidence="6">
    <location>
        <begin position="8"/>
        <end position="188"/>
    </location>
</feature>
<protein>
    <submittedName>
        <fullName evidence="7">Guanylate kinase</fullName>
    </submittedName>
</protein>
<evidence type="ECO:0000256" key="5">
    <source>
        <dbReference type="ARBA" id="ARBA00048594"/>
    </source>
</evidence>
<evidence type="ECO:0000259" key="6">
    <source>
        <dbReference type="PROSITE" id="PS50052"/>
    </source>
</evidence>
<name>A0A2V5KLV1_9BACL</name>
<dbReference type="PROSITE" id="PS50052">
    <property type="entry name" value="GUANYLATE_KINASE_2"/>
    <property type="match status" value="1"/>
</dbReference>
<keyword evidence="3" id="KW-0808">Transferase</keyword>
<dbReference type="InterPro" id="IPR027417">
    <property type="entry name" value="P-loop_NTPase"/>
</dbReference>
<dbReference type="Pfam" id="PF00625">
    <property type="entry name" value="Guanylate_kin"/>
    <property type="match status" value="1"/>
</dbReference>
<comment type="caution">
    <text evidence="7">The sequence shown here is derived from an EMBL/GenBank/DDBJ whole genome shotgun (WGS) entry which is preliminary data.</text>
</comment>
<gene>
    <name evidence="7" type="ORF">DLM86_23130</name>
</gene>
<accession>A0A2V5KLV1</accession>
<evidence type="ECO:0000313" key="7">
    <source>
        <dbReference type="EMBL" id="PYI51817.1"/>
    </source>
</evidence>
<dbReference type="AlphaFoldDB" id="A0A2V5KLV1"/>
<dbReference type="Gene3D" id="3.40.50.300">
    <property type="entry name" value="P-loop containing nucleotide triphosphate hydrolases"/>
    <property type="match status" value="1"/>
</dbReference>
<keyword evidence="4 7" id="KW-0418">Kinase</keyword>
<dbReference type="PANTHER" id="PTHR23117">
    <property type="entry name" value="GUANYLATE KINASE-RELATED"/>
    <property type="match status" value="1"/>
</dbReference>
<evidence type="ECO:0000256" key="3">
    <source>
        <dbReference type="ARBA" id="ARBA00022679"/>
    </source>
</evidence>
<organism evidence="7 8">
    <name type="scientific">Paenibacillus flagellatus</name>
    <dbReference type="NCBI Taxonomy" id="2211139"/>
    <lineage>
        <taxon>Bacteria</taxon>
        <taxon>Bacillati</taxon>
        <taxon>Bacillota</taxon>
        <taxon>Bacilli</taxon>
        <taxon>Bacillales</taxon>
        <taxon>Paenibacillaceae</taxon>
        <taxon>Paenibacillus</taxon>
    </lineage>
</organism>
<dbReference type="GO" id="GO:0004385">
    <property type="term" value="F:GMP kinase activity"/>
    <property type="evidence" value="ECO:0007669"/>
    <property type="project" value="UniProtKB-EC"/>
</dbReference>
<dbReference type="GO" id="GO:0005829">
    <property type="term" value="C:cytosol"/>
    <property type="evidence" value="ECO:0007669"/>
    <property type="project" value="TreeGrafter"/>
</dbReference>
<comment type="similarity">
    <text evidence="2">Belongs to the guanylate kinase family.</text>
</comment>
<dbReference type="Proteomes" id="UP000247476">
    <property type="component" value="Unassembled WGS sequence"/>
</dbReference>
<dbReference type="InterPro" id="IPR008145">
    <property type="entry name" value="GK/Ca_channel_bsu"/>
</dbReference>
<evidence type="ECO:0000313" key="8">
    <source>
        <dbReference type="Proteomes" id="UP000247476"/>
    </source>
</evidence>
<dbReference type="PROSITE" id="PS00856">
    <property type="entry name" value="GUANYLATE_KINASE_1"/>
    <property type="match status" value="1"/>
</dbReference>
<evidence type="ECO:0000256" key="2">
    <source>
        <dbReference type="ARBA" id="ARBA00005790"/>
    </source>
</evidence>
<dbReference type="InterPro" id="IPR020590">
    <property type="entry name" value="Guanylate_kinase_CS"/>
</dbReference>
<evidence type="ECO:0000256" key="1">
    <source>
        <dbReference type="ARBA" id="ARBA00003531"/>
    </source>
</evidence>